<gene>
    <name evidence="2" type="ORF">OsI_37575</name>
</gene>
<protein>
    <submittedName>
        <fullName evidence="2">Uncharacterized protein</fullName>
    </submittedName>
</protein>
<organism evidence="2 3">
    <name type="scientific">Oryza sativa subsp. indica</name>
    <name type="common">Rice</name>
    <dbReference type="NCBI Taxonomy" id="39946"/>
    <lineage>
        <taxon>Eukaryota</taxon>
        <taxon>Viridiplantae</taxon>
        <taxon>Streptophyta</taxon>
        <taxon>Embryophyta</taxon>
        <taxon>Tracheophyta</taxon>
        <taxon>Spermatophyta</taxon>
        <taxon>Magnoliopsida</taxon>
        <taxon>Liliopsida</taxon>
        <taxon>Poales</taxon>
        <taxon>Poaceae</taxon>
        <taxon>BOP clade</taxon>
        <taxon>Oryzoideae</taxon>
        <taxon>Oryzeae</taxon>
        <taxon>Oryzinae</taxon>
        <taxon>Oryza</taxon>
        <taxon>Oryza sativa</taxon>
    </lineage>
</organism>
<evidence type="ECO:0000313" key="3">
    <source>
        <dbReference type="Proteomes" id="UP000007015"/>
    </source>
</evidence>
<name>B8BNB6_ORYSI</name>
<dbReference type="Proteomes" id="UP000007015">
    <property type="component" value="Chromosome 12"/>
</dbReference>
<feature type="compositionally biased region" description="Basic and acidic residues" evidence="1">
    <location>
        <begin position="58"/>
        <end position="67"/>
    </location>
</feature>
<dbReference type="AlphaFoldDB" id="B8BNB6"/>
<dbReference type="Gramene" id="BGIOSGA037042-TA">
    <property type="protein sequence ID" value="BGIOSGA037042-PA"/>
    <property type="gene ID" value="BGIOSGA037042"/>
</dbReference>
<dbReference type="HOGENOM" id="CLU_1456662_0_0_1"/>
<sequence>MVASANGNDDGKSATAAQGGIGGGGRGRQNPRRAAPPESGRDGGNGGRTEPDPDDDNGNLRDDDSGWRRCRRRRQRLATSMTMVALRRGFKTLAIVLSAAGPHFCAASSSAPQEPHHSPLLAGRPRPRARGQGAPPHHPGDAGDAWKPVLAAVHDACVEVLAACAIRDEGERGEGGGICVGPTVGQ</sequence>
<dbReference type="STRING" id="39946.B8BNB6"/>
<accession>B8BNB6</accession>
<feature type="region of interest" description="Disordered" evidence="1">
    <location>
        <begin position="106"/>
        <end position="145"/>
    </location>
</feature>
<dbReference type="EMBL" id="CM000137">
    <property type="protein sequence ID" value="EEC68907.1"/>
    <property type="molecule type" value="Genomic_DNA"/>
</dbReference>
<evidence type="ECO:0000256" key="1">
    <source>
        <dbReference type="SAM" id="MobiDB-lite"/>
    </source>
</evidence>
<reference evidence="2 3" key="1">
    <citation type="journal article" date="2005" name="PLoS Biol.">
        <title>The genomes of Oryza sativa: a history of duplications.</title>
        <authorList>
            <person name="Yu J."/>
            <person name="Wang J."/>
            <person name="Lin W."/>
            <person name="Li S."/>
            <person name="Li H."/>
            <person name="Zhou J."/>
            <person name="Ni P."/>
            <person name="Dong W."/>
            <person name="Hu S."/>
            <person name="Zeng C."/>
            <person name="Zhang J."/>
            <person name="Zhang Y."/>
            <person name="Li R."/>
            <person name="Xu Z."/>
            <person name="Li S."/>
            <person name="Li X."/>
            <person name="Zheng H."/>
            <person name="Cong L."/>
            <person name="Lin L."/>
            <person name="Yin J."/>
            <person name="Geng J."/>
            <person name="Li G."/>
            <person name="Shi J."/>
            <person name="Liu J."/>
            <person name="Lv H."/>
            <person name="Li J."/>
            <person name="Wang J."/>
            <person name="Deng Y."/>
            <person name="Ran L."/>
            <person name="Shi X."/>
            <person name="Wang X."/>
            <person name="Wu Q."/>
            <person name="Li C."/>
            <person name="Ren X."/>
            <person name="Wang J."/>
            <person name="Wang X."/>
            <person name="Li D."/>
            <person name="Liu D."/>
            <person name="Zhang X."/>
            <person name="Ji Z."/>
            <person name="Zhao W."/>
            <person name="Sun Y."/>
            <person name="Zhang Z."/>
            <person name="Bao J."/>
            <person name="Han Y."/>
            <person name="Dong L."/>
            <person name="Ji J."/>
            <person name="Chen P."/>
            <person name="Wu S."/>
            <person name="Liu J."/>
            <person name="Xiao Y."/>
            <person name="Bu D."/>
            <person name="Tan J."/>
            <person name="Yang L."/>
            <person name="Ye C."/>
            <person name="Zhang J."/>
            <person name="Xu J."/>
            <person name="Zhou Y."/>
            <person name="Yu Y."/>
            <person name="Zhang B."/>
            <person name="Zhuang S."/>
            <person name="Wei H."/>
            <person name="Liu B."/>
            <person name="Lei M."/>
            <person name="Yu H."/>
            <person name="Li Y."/>
            <person name="Xu H."/>
            <person name="Wei S."/>
            <person name="He X."/>
            <person name="Fang L."/>
            <person name="Zhang Z."/>
            <person name="Zhang Y."/>
            <person name="Huang X."/>
            <person name="Su Z."/>
            <person name="Tong W."/>
            <person name="Li J."/>
            <person name="Tong Z."/>
            <person name="Li S."/>
            <person name="Ye J."/>
            <person name="Wang L."/>
            <person name="Fang L."/>
            <person name="Lei T."/>
            <person name="Chen C."/>
            <person name="Chen H."/>
            <person name="Xu Z."/>
            <person name="Li H."/>
            <person name="Huang H."/>
            <person name="Zhang F."/>
            <person name="Xu H."/>
            <person name="Li N."/>
            <person name="Zhao C."/>
            <person name="Li S."/>
            <person name="Dong L."/>
            <person name="Huang Y."/>
            <person name="Li L."/>
            <person name="Xi Y."/>
            <person name="Qi Q."/>
            <person name="Li W."/>
            <person name="Zhang B."/>
            <person name="Hu W."/>
            <person name="Zhang Y."/>
            <person name="Tian X."/>
            <person name="Jiao Y."/>
            <person name="Liang X."/>
            <person name="Jin J."/>
            <person name="Gao L."/>
            <person name="Zheng W."/>
            <person name="Hao B."/>
            <person name="Liu S."/>
            <person name="Wang W."/>
            <person name="Yuan L."/>
            <person name="Cao M."/>
            <person name="McDermott J."/>
            <person name="Samudrala R."/>
            <person name="Wang J."/>
            <person name="Wong G.K."/>
            <person name="Yang H."/>
        </authorList>
    </citation>
    <scope>NUCLEOTIDE SEQUENCE [LARGE SCALE GENOMIC DNA]</scope>
    <source>
        <strain evidence="3">cv. 93-11</strain>
    </source>
</reference>
<proteinExistence type="predicted"/>
<feature type="region of interest" description="Disordered" evidence="1">
    <location>
        <begin position="1"/>
        <end position="67"/>
    </location>
</feature>
<evidence type="ECO:0000313" key="2">
    <source>
        <dbReference type="EMBL" id="EEC68907.1"/>
    </source>
</evidence>
<keyword evidence="3" id="KW-1185">Reference proteome</keyword>